<protein>
    <submittedName>
        <fullName evidence="1 2">Uncharacterized protein</fullName>
    </submittedName>
</protein>
<dbReference type="Proteomes" id="UP000006039">
    <property type="component" value="Unassembled WGS sequence"/>
</dbReference>
<keyword evidence="3" id="KW-1185">Reference proteome</keyword>
<accession>J8R563</accession>
<reference evidence="2" key="4">
    <citation type="journal article" date="2015" name="G3 (Bethesda)">
        <title>Genome sequences of three phytopathogenic species of the Magnaporthaceae family of fungi.</title>
        <authorList>
            <person name="Okagaki L.H."/>
            <person name="Nunes C.C."/>
            <person name="Sailsbery J."/>
            <person name="Clay B."/>
            <person name="Brown D."/>
            <person name="John T."/>
            <person name="Oh Y."/>
            <person name="Young N."/>
            <person name="Fitzgerald M."/>
            <person name="Haas B.J."/>
            <person name="Zeng Q."/>
            <person name="Young S."/>
            <person name="Adiconis X."/>
            <person name="Fan L."/>
            <person name="Levin J.Z."/>
            <person name="Mitchell T.K."/>
            <person name="Okubara P.A."/>
            <person name="Farman M.L."/>
            <person name="Kohn L.M."/>
            <person name="Birren B."/>
            <person name="Ma L.-J."/>
            <person name="Dean R.A."/>
        </authorList>
    </citation>
    <scope>NUCLEOTIDE SEQUENCE</scope>
    <source>
        <strain evidence="2">R3-111a-1</strain>
    </source>
</reference>
<dbReference type="RefSeq" id="XP_009221328.1">
    <property type="nucleotide sequence ID" value="XM_009223064.1"/>
</dbReference>
<dbReference type="GeneID" id="20345723"/>
<gene>
    <name evidence="2" type="primary">20345723</name>
    <name evidence="1" type="ORF">GGTG_05265</name>
</gene>
<proteinExistence type="predicted"/>
<evidence type="ECO:0000313" key="1">
    <source>
        <dbReference type="EMBL" id="EJT75328.1"/>
    </source>
</evidence>
<evidence type="ECO:0000313" key="3">
    <source>
        <dbReference type="Proteomes" id="UP000006039"/>
    </source>
</evidence>
<reference evidence="1" key="3">
    <citation type="submission" date="2010-09" db="EMBL/GenBank/DDBJ databases">
        <title>Annotation of Gaeumannomyces graminis var. tritici R3-111a-1.</title>
        <authorList>
            <consortium name="The Broad Institute Genome Sequencing Platform"/>
            <person name="Ma L.-J."/>
            <person name="Dead R."/>
            <person name="Young S.K."/>
            <person name="Zeng Q."/>
            <person name="Gargeya S."/>
            <person name="Fitzgerald M."/>
            <person name="Haas B."/>
            <person name="Abouelleil A."/>
            <person name="Alvarado L."/>
            <person name="Arachchi H.M."/>
            <person name="Berlin A."/>
            <person name="Brown A."/>
            <person name="Chapman S.B."/>
            <person name="Chen Z."/>
            <person name="Dunbar C."/>
            <person name="Freedman E."/>
            <person name="Gearin G."/>
            <person name="Gellesch M."/>
            <person name="Goldberg J."/>
            <person name="Griggs A."/>
            <person name="Gujja S."/>
            <person name="Heiman D."/>
            <person name="Howarth C."/>
            <person name="Larson L."/>
            <person name="Lui A."/>
            <person name="MacDonald P.J.P."/>
            <person name="Mehta T."/>
            <person name="Montmayeur A."/>
            <person name="Murphy C."/>
            <person name="Neiman D."/>
            <person name="Pearson M."/>
            <person name="Priest M."/>
            <person name="Roberts A."/>
            <person name="Saif S."/>
            <person name="Shea T."/>
            <person name="Shenoy N."/>
            <person name="Sisk P."/>
            <person name="Stolte C."/>
            <person name="Sykes S."/>
            <person name="Yandava C."/>
            <person name="Wortman J."/>
            <person name="Nusbaum C."/>
            <person name="Birren B."/>
        </authorList>
    </citation>
    <scope>NUCLEOTIDE SEQUENCE</scope>
    <source>
        <strain evidence="1">R3-111a-1</strain>
    </source>
</reference>
<dbReference type="VEuPathDB" id="FungiDB:GGTG_05265"/>
<feature type="non-terminal residue" evidence="1">
    <location>
        <position position="1"/>
    </location>
</feature>
<evidence type="ECO:0000313" key="2">
    <source>
        <dbReference type="EnsemblFungi" id="EJT75328"/>
    </source>
</evidence>
<sequence length="91" mass="10842">IKKTFKAFYEKTKCVAQSINNNEKKTILTQTFTIMRCDQRKIRIALIRYVLKALQGTVKLQIVVLQSVFFYYKAQYKLWNGKNANKRYVKL</sequence>
<name>J8R563_GAET3</name>
<reference evidence="3" key="1">
    <citation type="submission" date="2010-07" db="EMBL/GenBank/DDBJ databases">
        <title>The genome sequence of Gaeumannomyces graminis var. tritici strain R3-111a-1.</title>
        <authorList>
            <consortium name="The Broad Institute Genome Sequencing Platform"/>
            <person name="Ma L.-J."/>
            <person name="Dead R."/>
            <person name="Young S."/>
            <person name="Zeng Q."/>
            <person name="Koehrsen M."/>
            <person name="Alvarado L."/>
            <person name="Berlin A."/>
            <person name="Chapman S.B."/>
            <person name="Chen Z."/>
            <person name="Freedman E."/>
            <person name="Gellesch M."/>
            <person name="Goldberg J."/>
            <person name="Griggs A."/>
            <person name="Gujja S."/>
            <person name="Heilman E.R."/>
            <person name="Heiman D."/>
            <person name="Hepburn T."/>
            <person name="Howarth C."/>
            <person name="Jen D."/>
            <person name="Larson L."/>
            <person name="Mehta T."/>
            <person name="Neiman D."/>
            <person name="Pearson M."/>
            <person name="Roberts A."/>
            <person name="Saif S."/>
            <person name="Shea T."/>
            <person name="Shenoy N."/>
            <person name="Sisk P."/>
            <person name="Stolte C."/>
            <person name="Sykes S."/>
            <person name="Walk T."/>
            <person name="White J."/>
            <person name="Yandava C."/>
            <person name="Haas B."/>
            <person name="Nusbaum C."/>
            <person name="Birren B."/>
        </authorList>
    </citation>
    <scope>NUCLEOTIDE SEQUENCE [LARGE SCALE GENOMIC DNA]</scope>
    <source>
        <strain evidence="3">R3-111a-1</strain>
    </source>
</reference>
<dbReference type="EMBL" id="GL385397">
    <property type="protein sequence ID" value="EJT75328.1"/>
    <property type="molecule type" value="Genomic_DNA"/>
</dbReference>
<dbReference type="AlphaFoldDB" id="J8R563"/>
<organism evidence="1">
    <name type="scientific">Gaeumannomyces tritici (strain R3-111a-1)</name>
    <name type="common">Wheat and barley take-all root rot fungus</name>
    <name type="synonym">Gaeumannomyces graminis var. tritici</name>
    <dbReference type="NCBI Taxonomy" id="644352"/>
    <lineage>
        <taxon>Eukaryota</taxon>
        <taxon>Fungi</taxon>
        <taxon>Dikarya</taxon>
        <taxon>Ascomycota</taxon>
        <taxon>Pezizomycotina</taxon>
        <taxon>Sordariomycetes</taxon>
        <taxon>Sordariomycetidae</taxon>
        <taxon>Magnaporthales</taxon>
        <taxon>Magnaporthaceae</taxon>
        <taxon>Gaeumannomyces</taxon>
    </lineage>
</organism>
<dbReference type="EnsemblFungi" id="EJT75328">
    <property type="protein sequence ID" value="EJT75328"/>
    <property type="gene ID" value="GGTG_05265"/>
</dbReference>
<reference evidence="2" key="5">
    <citation type="submission" date="2018-04" db="UniProtKB">
        <authorList>
            <consortium name="EnsemblFungi"/>
        </authorList>
    </citation>
    <scope>IDENTIFICATION</scope>
    <source>
        <strain evidence="2">R3-111a-1</strain>
    </source>
</reference>
<reference evidence="1" key="2">
    <citation type="submission" date="2010-07" db="EMBL/GenBank/DDBJ databases">
        <authorList>
            <consortium name="The Broad Institute Genome Sequencing Platform"/>
            <consortium name="Broad Institute Genome Sequencing Center for Infectious Disease"/>
            <person name="Ma L.-J."/>
            <person name="Dead R."/>
            <person name="Young S."/>
            <person name="Zeng Q."/>
            <person name="Koehrsen M."/>
            <person name="Alvarado L."/>
            <person name="Berlin A."/>
            <person name="Chapman S.B."/>
            <person name="Chen Z."/>
            <person name="Freedman E."/>
            <person name="Gellesch M."/>
            <person name="Goldberg J."/>
            <person name="Griggs A."/>
            <person name="Gujja S."/>
            <person name="Heilman E.R."/>
            <person name="Heiman D."/>
            <person name="Hepburn T."/>
            <person name="Howarth C."/>
            <person name="Jen D."/>
            <person name="Larson L."/>
            <person name="Mehta T."/>
            <person name="Neiman D."/>
            <person name="Pearson M."/>
            <person name="Roberts A."/>
            <person name="Saif S."/>
            <person name="Shea T."/>
            <person name="Shenoy N."/>
            <person name="Sisk P."/>
            <person name="Stolte C."/>
            <person name="Sykes S."/>
            <person name="Walk T."/>
            <person name="White J."/>
            <person name="Yandava C."/>
            <person name="Haas B."/>
            <person name="Nusbaum C."/>
            <person name="Birren B."/>
        </authorList>
    </citation>
    <scope>NUCLEOTIDE SEQUENCE</scope>
    <source>
        <strain evidence="1">R3-111a-1</strain>
    </source>
</reference>